<accession>A0A250XLW4</accession>
<dbReference type="PROSITE" id="PS51352">
    <property type="entry name" value="THIOREDOXIN_2"/>
    <property type="match status" value="1"/>
</dbReference>
<proteinExistence type="inferred from homology"/>
<dbReference type="OrthoDB" id="2121326at2759"/>
<evidence type="ECO:0000313" key="4">
    <source>
        <dbReference type="Proteomes" id="UP000232323"/>
    </source>
</evidence>
<evidence type="ECO:0000259" key="2">
    <source>
        <dbReference type="PROSITE" id="PS51352"/>
    </source>
</evidence>
<dbReference type="CDD" id="cd02947">
    <property type="entry name" value="TRX_family"/>
    <property type="match status" value="1"/>
</dbReference>
<organism evidence="3 4">
    <name type="scientific">Chlamydomonas eustigma</name>
    <dbReference type="NCBI Taxonomy" id="1157962"/>
    <lineage>
        <taxon>Eukaryota</taxon>
        <taxon>Viridiplantae</taxon>
        <taxon>Chlorophyta</taxon>
        <taxon>core chlorophytes</taxon>
        <taxon>Chlorophyceae</taxon>
        <taxon>CS clade</taxon>
        <taxon>Chlamydomonadales</taxon>
        <taxon>Chlamydomonadaceae</taxon>
        <taxon>Chlamydomonas</taxon>
    </lineage>
</organism>
<name>A0A250XLW4_9CHLO</name>
<comment type="caution">
    <text evidence="3">The sequence shown here is derived from an EMBL/GenBank/DDBJ whole genome shotgun (WGS) entry which is preliminary data.</text>
</comment>
<dbReference type="AlphaFoldDB" id="A0A250XLW4"/>
<reference evidence="3 4" key="1">
    <citation type="submission" date="2017-08" db="EMBL/GenBank/DDBJ databases">
        <title>Acidophilic green algal genome provides insights into adaptation to an acidic environment.</title>
        <authorList>
            <person name="Hirooka S."/>
            <person name="Hirose Y."/>
            <person name="Kanesaki Y."/>
            <person name="Higuchi S."/>
            <person name="Fujiwara T."/>
            <person name="Onuma R."/>
            <person name="Era A."/>
            <person name="Ohbayashi R."/>
            <person name="Uzuka A."/>
            <person name="Nozaki H."/>
            <person name="Yoshikawa H."/>
            <person name="Miyagishima S.Y."/>
        </authorList>
    </citation>
    <scope>NUCLEOTIDE SEQUENCE [LARGE SCALE GENOMIC DNA]</scope>
    <source>
        <strain evidence="3 4">NIES-2499</strain>
    </source>
</reference>
<gene>
    <name evidence="3" type="ORF">CEUSTIGMA_g11481.t1</name>
</gene>
<dbReference type="GO" id="GO:0045454">
    <property type="term" value="P:cell redox homeostasis"/>
    <property type="evidence" value="ECO:0007669"/>
    <property type="project" value="TreeGrafter"/>
</dbReference>
<dbReference type="InterPro" id="IPR013766">
    <property type="entry name" value="Thioredoxin_domain"/>
</dbReference>
<dbReference type="InterPro" id="IPR036249">
    <property type="entry name" value="Thioredoxin-like_sf"/>
</dbReference>
<dbReference type="Pfam" id="PF00085">
    <property type="entry name" value="Thioredoxin"/>
    <property type="match status" value="1"/>
</dbReference>
<keyword evidence="4" id="KW-1185">Reference proteome</keyword>
<dbReference type="Gene3D" id="3.40.30.10">
    <property type="entry name" value="Glutaredoxin"/>
    <property type="match status" value="1"/>
</dbReference>
<evidence type="ECO:0000256" key="1">
    <source>
        <dbReference type="ARBA" id="ARBA00008987"/>
    </source>
</evidence>
<protein>
    <recommendedName>
        <fullName evidence="2">Thioredoxin domain-containing protein</fullName>
    </recommendedName>
</protein>
<sequence>MKIKLSTSSENRMHCGAASQKLPRGRFHVAKSTMIQVHPDAIRRRQEAEERAMLRQKELQSLNSGGKWWKDEGSVKLVSSPQQLDNLIKASARLVVINFFAEDCYSCKSLHPKLKKIAESNLDVVFVKANGSNPEFASYFHEAGITAVPWFHMYRGGQLVASLSASLSPEKLATFRAHISKHKDPRMLV</sequence>
<dbReference type="PANTHER" id="PTHR43601">
    <property type="entry name" value="THIOREDOXIN, MITOCHONDRIAL"/>
    <property type="match status" value="1"/>
</dbReference>
<dbReference type="Proteomes" id="UP000232323">
    <property type="component" value="Unassembled WGS sequence"/>
</dbReference>
<dbReference type="SUPFAM" id="SSF52833">
    <property type="entry name" value="Thioredoxin-like"/>
    <property type="match status" value="1"/>
</dbReference>
<dbReference type="EMBL" id="BEGY01000114">
    <property type="protein sequence ID" value="GAX84057.1"/>
    <property type="molecule type" value="Genomic_DNA"/>
</dbReference>
<feature type="domain" description="Thioredoxin" evidence="2">
    <location>
        <begin position="48"/>
        <end position="184"/>
    </location>
</feature>
<evidence type="ECO:0000313" key="3">
    <source>
        <dbReference type="EMBL" id="GAX84057.1"/>
    </source>
</evidence>
<dbReference type="STRING" id="1157962.A0A250XLW4"/>
<dbReference type="PANTHER" id="PTHR43601:SF32">
    <property type="entry name" value="THIOREDOXIN-LIKE 2-2, CHLOROPLASTIC"/>
    <property type="match status" value="1"/>
</dbReference>
<comment type="similarity">
    <text evidence="1">Belongs to the thioredoxin family.</text>
</comment>